<accession>A0A223NYQ5</accession>
<dbReference type="SUPFAM" id="SSF51556">
    <property type="entry name" value="Metallo-dependent hydrolases"/>
    <property type="match status" value="1"/>
</dbReference>
<reference evidence="3 4" key="1">
    <citation type="submission" date="2017-08" db="EMBL/GenBank/DDBJ databases">
        <title>Complete genome sequence of Mucilaginibacter sp. strain BJC16-A31.</title>
        <authorList>
            <consortium name="Henan University of Science and Technology"/>
            <person name="You X."/>
        </authorList>
    </citation>
    <scope>NUCLEOTIDE SEQUENCE [LARGE SCALE GENOMIC DNA]</scope>
    <source>
        <strain evidence="3 4">BJC16-A31</strain>
    </source>
</reference>
<dbReference type="Proteomes" id="UP000215002">
    <property type="component" value="Chromosome"/>
</dbReference>
<dbReference type="PANTHER" id="PTHR43569:SF2">
    <property type="entry name" value="AMIDOHYDROLASE-RELATED DOMAIN-CONTAINING PROTEIN"/>
    <property type="match status" value="1"/>
</dbReference>
<proteinExistence type="inferred from homology"/>
<dbReference type="KEGG" id="muc:MuYL_3108"/>
<dbReference type="GO" id="GO:0016787">
    <property type="term" value="F:hydrolase activity"/>
    <property type="evidence" value="ECO:0007669"/>
    <property type="project" value="UniProtKB-KW"/>
</dbReference>
<dbReference type="InterPro" id="IPR032466">
    <property type="entry name" value="Metal_Hydrolase"/>
</dbReference>
<dbReference type="InterPro" id="IPR052350">
    <property type="entry name" value="Metallo-dep_Lactonases"/>
</dbReference>
<name>A0A223NYQ5_9SPHI</name>
<keyword evidence="4" id="KW-1185">Reference proteome</keyword>
<protein>
    <submittedName>
        <fullName evidence="3">Amidohydrolase</fullName>
    </submittedName>
</protein>
<dbReference type="AlphaFoldDB" id="A0A223NYQ5"/>
<comment type="similarity">
    <text evidence="1">Belongs to the metallo-dependent hydrolases superfamily.</text>
</comment>
<sequence length="276" mass="31975">MKIDAHQHFWKYDPIRDSWIDNSMAVIRRDFYPPDLEPILNKHHIDGCIAVQADQSENETEFLLNLAENNNFIKGVVGWVDLMDPHVRERIAHYSGFEKLKGVRHVLQGEPDRAYMLNPQFMKGVAALKNYDLAYDILIFPDQLGYTNQLVKHISGVRFVIDHIAKPDIKNKNIEKWANNIKIIAQNENVWCKISGMVTEADWQNWKPGDFEPYLDVVFEAFGPGRVMYGSDWPVCNVAGGYDNMIKMVEHYTAQLSPDEQARFWGLNAVEFYKLN</sequence>
<gene>
    <name evidence="3" type="ORF">MuYL_3108</name>
</gene>
<keyword evidence="3" id="KW-0378">Hydrolase</keyword>
<dbReference type="Gene3D" id="3.20.20.140">
    <property type="entry name" value="Metal-dependent hydrolases"/>
    <property type="match status" value="1"/>
</dbReference>
<evidence type="ECO:0000313" key="3">
    <source>
        <dbReference type="EMBL" id="ASU34993.1"/>
    </source>
</evidence>
<organism evidence="3 4">
    <name type="scientific">Mucilaginibacter xinganensis</name>
    <dbReference type="NCBI Taxonomy" id="1234841"/>
    <lineage>
        <taxon>Bacteria</taxon>
        <taxon>Pseudomonadati</taxon>
        <taxon>Bacteroidota</taxon>
        <taxon>Sphingobacteriia</taxon>
        <taxon>Sphingobacteriales</taxon>
        <taxon>Sphingobacteriaceae</taxon>
        <taxon>Mucilaginibacter</taxon>
    </lineage>
</organism>
<evidence type="ECO:0000256" key="1">
    <source>
        <dbReference type="ARBA" id="ARBA00038310"/>
    </source>
</evidence>
<dbReference type="InterPro" id="IPR006680">
    <property type="entry name" value="Amidohydro-rel"/>
</dbReference>
<dbReference type="Pfam" id="PF04909">
    <property type="entry name" value="Amidohydro_2"/>
    <property type="match status" value="1"/>
</dbReference>
<dbReference type="RefSeq" id="WP_094571260.1">
    <property type="nucleotide sequence ID" value="NZ_CP022743.1"/>
</dbReference>
<feature type="domain" description="Amidohydrolase-related" evidence="2">
    <location>
        <begin position="3"/>
        <end position="275"/>
    </location>
</feature>
<dbReference type="OrthoDB" id="5450317at2"/>
<evidence type="ECO:0000313" key="4">
    <source>
        <dbReference type="Proteomes" id="UP000215002"/>
    </source>
</evidence>
<dbReference type="EMBL" id="CP022743">
    <property type="protein sequence ID" value="ASU34993.1"/>
    <property type="molecule type" value="Genomic_DNA"/>
</dbReference>
<evidence type="ECO:0000259" key="2">
    <source>
        <dbReference type="Pfam" id="PF04909"/>
    </source>
</evidence>
<dbReference type="PANTHER" id="PTHR43569">
    <property type="entry name" value="AMIDOHYDROLASE"/>
    <property type="match status" value="1"/>
</dbReference>